<keyword evidence="2" id="KW-1185">Reference proteome</keyword>
<dbReference type="OMA" id="HEMVMKN"/>
<organism evidence="1 2">
    <name type="scientific">Pichia sorbitophila (strain ATCC MYA-4447 / BCRC 22081 / CBS 7064 / NBRC 10061 / NRRL Y-12695)</name>
    <name type="common">Hybrid yeast</name>
    <dbReference type="NCBI Taxonomy" id="559304"/>
    <lineage>
        <taxon>Eukaryota</taxon>
        <taxon>Fungi</taxon>
        <taxon>Dikarya</taxon>
        <taxon>Ascomycota</taxon>
        <taxon>Saccharomycotina</taxon>
        <taxon>Pichiomycetes</taxon>
        <taxon>Debaryomycetaceae</taxon>
        <taxon>Millerozyma</taxon>
    </lineage>
</organism>
<dbReference type="AlphaFoldDB" id="G8YUG5"/>
<dbReference type="EMBL" id="FO082059">
    <property type="protein sequence ID" value="CCE72498.1"/>
    <property type="molecule type" value="Genomic_DNA"/>
</dbReference>
<proteinExistence type="predicted"/>
<name>G8YUG5_PICSO</name>
<dbReference type="PANTHER" id="PTHR37331:SF1">
    <property type="entry name" value="YALI0F11671P"/>
    <property type="match status" value="1"/>
</dbReference>
<dbReference type="OrthoDB" id="5397701at2759"/>
<dbReference type="STRING" id="559304.G8YUG5"/>
<gene>
    <name evidence="1" type="primary">Piso0_000077</name>
    <name evidence="1" type="ORF">GNLVRS01_PISO0A01496g</name>
</gene>
<reference evidence="1 2" key="1">
    <citation type="journal article" date="2012" name="G3 (Bethesda)">
        <title>Pichia sorbitophila, an interspecies yeast hybrid reveals early steps of genome resolution following polyploidization.</title>
        <authorList>
            <person name="Leh Louis V."/>
            <person name="Despons L."/>
            <person name="Friedrich A."/>
            <person name="Martin T."/>
            <person name="Durrens P."/>
            <person name="Casaregola S."/>
            <person name="Neuveglise C."/>
            <person name="Fairhead C."/>
            <person name="Marck C."/>
            <person name="Cruz J.A."/>
            <person name="Straub M.L."/>
            <person name="Kugler V."/>
            <person name="Sacerdot C."/>
            <person name="Uzunov Z."/>
            <person name="Thierry A."/>
            <person name="Weiss S."/>
            <person name="Bleykasten C."/>
            <person name="De Montigny J."/>
            <person name="Jacques N."/>
            <person name="Jung P."/>
            <person name="Lemaire M."/>
            <person name="Mallet S."/>
            <person name="Morel G."/>
            <person name="Richard G.F."/>
            <person name="Sarkar A."/>
            <person name="Savel G."/>
            <person name="Schacherer J."/>
            <person name="Seret M.L."/>
            <person name="Talla E."/>
            <person name="Samson G."/>
            <person name="Jubin C."/>
            <person name="Poulain J."/>
            <person name="Vacherie B."/>
            <person name="Barbe V."/>
            <person name="Pelletier E."/>
            <person name="Sherman D.J."/>
            <person name="Westhof E."/>
            <person name="Weissenbach J."/>
            <person name="Baret P.V."/>
            <person name="Wincker P."/>
            <person name="Gaillardin C."/>
            <person name="Dujon B."/>
            <person name="Souciet J.L."/>
        </authorList>
    </citation>
    <scope>NUCLEOTIDE SEQUENCE [LARGE SCALE GENOMIC DNA]</scope>
    <source>
        <strain evidence="2">ATCC MYA-4447 / BCRC 22081 / CBS 7064 / NBRC 10061 / NRRL Y-12695</strain>
    </source>
</reference>
<dbReference type="PANTHER" id="PTHR37331">
    <property type="entry name" value="YALI0F11671P"/>
    <property type="match status" value="1"/>
</dbReference>
<sequence>MLKLLTNRGLSSSISRYAGPISAARFYTKYPQNEQIFVHPHDKVFKLSFSPEENSLPLGYSSTSKDITPGNFQANQAFVSLLHEIIAKNIQDDFCFIMEAGTFANSFMPIYDFREVPRYGRTPEVDSTFGYVQVDSNGKMVPGTYESNNMYRLCNGQGLIKLSDHLHEMVMKNI</sequence>
<accession>G8YUG5</accession>
<evidence type="ECO:0000313" key="2">
    <source>
        <dbReference type="Proteomes" id="UP000005222"/>
    </source>
</evidence>
<dbReference type="HOGENOM" id="CLU_132731_0_0_1"/>
<dbReference type="InParanoid" id="G8YUG5"/>
<dbReference type="eggNOG" id="ENOG502S8MB">
    <property type="taxonomic scope" value="Eukaryota"/>
</dbReference>
<evidence type="ECO:0000313" key="1">
    <source>
        <dbReference type="EMBL" id="CCE72498.1"/>
    </source>
</evidence>
<dbReference type="Proteomes" id="UP000005222">
    <property type="component" value="Chromosome A"/>
</dbReference>
<protein>
    <submittedName>
        <fullName evidence="1">Piso0_000077 protein</fullName>
    </submittedName>
</protein>